<gene>
    <name evidence="2" type="ORF">SAMN04487894_104123</name>
</gene>
<keyword evidence="1" id="KW-1133">Transmembrane helix</keyword>
<name>A0A1G6PQC9_NIADE</name>
<dbReference type="Proteomes" id="UP000198757">
    <property type="component" value="Unassembled WGS sequence"/>
</dbReference>
<dbReference type="RefSeq" id="WP_090389746.1">
    <property type="nucleotide sequence ID" value="NZ_FMZO01000004.1"/>
</dbReference>
<accession>A0A1G6PQC9</accession>
<evidence type="ECO:0000313" key="2">
    <source>
        <dbReference type="EMBL" id="SDC82248.1"/>
    </source>
</evidence>
<keyword evidence="3" id="KW-1185">Reference proteome</keyword>
<reference evidence="3" key="1">
    <citation type="submission" date="2016-10" db="EMBL/GenBank/DDBJ databases">
        <authorList>
            <person name="Varghese N."/>
            <person name="Submissions S."/>
        </authorList>
    </citation>
    <scope>NUCLEOTIDE SEQUENCE [LARGE SCALE GENOMIC DNA]</scope>
    <source>
        <strain evidence="3">DSM 25811 / CCM 8410 / LMG 26954 / E90</strain>
    </source>
</reference>
<feature type="transmembrane region" description="Helical" evidence="1">
    <location>
        <begin position="188"/>
        <end position="211"/>
    </location>
</feature>
<feature type="transmembrane region" description="Helical" evidence="1">
    <location>
        <begin position="6"/>
        <end position="22"/>
    </location>
</feature>
<feature type="transmembrane region" description="Helical" evidence="1">
    <location>
        <begin position="29"/>
        <end position="52"/>
    </location>
</feature>
<feature type="transmembrane region" description="Helical" evidence="1">
    <location>
        <begin position="117"/>
        <end position="138"/>
    </location>
</feature>
<keyword evidence="1" id="KW-0812">Transmembrane</keyword>
<dbReference type="EMBL" id="FMZO01000004">
    <property type="protein sequence ID" value="SDC82248.1"/>
    <property type="molecule type" value="Genomic_DNA"/>
</dbReference>
<dbReference type="AlphaFoldDB" id="A0A1G6PQC9"/>
<keyword evidence="1" id="KW-0472">Membrane</keyword>
<evidence type="ECO:0008006" key="4">
    <source>
        <dbReference type="Google" id="ProtNLM"/>
    </source>
</evidence>
<dbReference type="STRING" id="1285928.SAMN04487894_104123"/>
<feature type="transmembrane region" description="Helical" evidence="1">
    <location>
        <begin position="154"/>
        <end position="173"/>
    </location>
</feature>
<feature type="transmembrane region" description="Helical" evidence="1">
    <location>
        <begin position="94"/>
        <end position="111"/>
    </location>
</feature>
<evidence type="ECO:0000256" key="1">
    <source>
        <dbReference type="SAM" id="Phobius"/>
    </source>
</evidence>
<feature type="transmembrane region" description="Helical" evidence="1">
    <location>
        <begin position="64"/>
        <end position="82"/>
    </location>
</feature>
<proteinExistence type="predicted"/>
<sequence>MTFFYILIVLEWAGFLTGLFFLRKGGRSGTLIVGFLTSVVIAETAVYFARIFLHPDVLINFTNLWYNCMLPVQCTFLLLFFYRKTGLAYWKHAIQGFISMVLFITLLQFFVSDVNRFNIFNYTLEAIFISACSLHYLFELMNSEEIEEVTRDPFMYVSIGLLLFYLGTLPYNITKFYLFDTYPRLFYIYYYLFFAFNYFLYGIIIFGFLWAKKK</sequence>
<organism evidence="2 3">
    <name type="scientific">Niabella drilacis (strain DSM 25811 / CCM 8410 / CCUG 62505 / LMG 26954 / E90)</name>
    <dbReference type="NCBI Taxonomy" id="1285928"/>
    <lineage>
        <taxon>Bacteria</taxon>
        <taxon>Pseudomonadati</taxon>
        <taxon>Bacteroidota</taxon>
        <taxon>Chitinophagia</taxon>
        <taxon>Chitinophagales</taxon>
        <taxon>Chitinophagaceae</taxon>
        <taxon>Niabella</taxon>
    </lineage>
</organism>
<evidence type="ECO:0000313" key="3">
    <source>
        <dbReference type="Proteomes" id="UP000198757"/>
    </source>
</evidence>
<protein>
    <recommendedName>
        <fullName evidence="4">YhhN-like protein</fullName>
    </recommendedName>
</protein>
<dbReference type="OrthoDB" id="1453530at2"/>